<proteinExistence type="predicted"/>
<gene>
    <name evidence="3" type="ORF">D9611_002106</name>
</gene>
<evidence type="ECO:0000313" key="4">
    <source>
        <dbReference type="Proteomes" id="UP000541558"/>
    </source>
</evidence>
<evidence type="ECO:0000313" key="3">
    <source>
        <dbReference type="EMBL" id="KAF5341780.1"/>
    </source>
</evidence>
<dbReference type="PANTHER" id="PTHR10039:SF14">
    <property type="entry name" value="NACHT DOMAIN-CONTAINING PROTEIN"/>
    <property type="match status" value="1"/>
</dbReference>
<feature type="domain" description="NACHT" evidence="2">
    <location>
        <begin position="148"/>
        <end position="317"/>
    </location>
</feature>
<evidence type="ECO:0000259" key="2">
    <source>
        <dbReference type="PROSITE" id="PS50837"/>
    </source>
</evidence>
<dbReference type="Proteomes" id="UP000541558">
    <property type="component" value="Unassembled WGS sequence"/>
</dbReference>
<reference evidence="3 4" key="1">
    <citation type="journal article" date="2020" name="ISME J.">
        <title>Uncovering the hidden diversity of litter-decomposition mechanisms in mushroom-forming fungi.</title>
        <authorList>
            <person name="Floudas D."/>
            <person name="Bentzer J."/>
            <person name="Ahren D."/>
            <person name="Johansson T."/>
            <person name="Persson P."/>
            <person name="Tunlid A."/>
        </authorList>
    </citation>
    <scope>NUCLEOTIDE SEQUENCE [LARGE SCALE GENOMIC DNA]</scope>
    <source>
        <strain evidence="3 4">CBS 175.51</strain>
    </source>
</reference>
<dbReference type="PANTHER" id="PTHR10039">
    <property type="entry name" value="AMELOGENIN"/>
    <property type="match status" value="1"/>
</dbReference>
<protein>
    <recommendedName>
        <fullName evidence="2">NACHT domain-containing protein</fullName>
    </recommendedName>
</protein>
<organism evidence="3 4">
    <name type="scientific">Ephemerocybe angulata</name>
    <dbReference type="NCBI Taxonomy" id="980116"/>
    <lineage>
        <taxon>Eukaryota</taxon>
        <taxon>Fungi</taxon>
        <taxon>Dikarya</taxon>
        <taxon>Basidiomycota</taxon>
        <taxon>Agaricomycotina</taxon>
        <taxon>Agaricomycetes</taxon>
        <taxon>Agaricomycetidae</taxon>
        <taxon>Agaricales</taxon>
        <taxon>Agaricineae</taxon>
        <taxon>Psathyrellaceae</taxon>
        <taxon>Ephemerocybe</taxon>
    </lineage>
</organism>
<dbReference type="PROSITE" id="PS50837">
    <property type="entry name" value="NACHT"/>
    <property type="match status" value="1"/>
</dbReference>
<name>A0A8H5CHD5_9AGAR</name>
<dbReference type="EMBL" id="JAACJK010000001">
    <property type="protein sequence ID" value="KAF5341780.1"/>
    <property type="molecule type" value="Genomic_DNA"/>
</dbReference>
<dbReference type="Gene3D" id="3.40.50.300">
    <property type="entry name" value="P-loop containing nucleotide triphosphate hydrolases"/>
    <property type="match status" value="1"/>
</dbReference>
<comment type="caution">
    <text evidence="3">The sequence shown here is derived from an EMBL/GenBank/DDBJ whole genome shotgun (WGS) entry which is preliminary data.</text>
</comment>
<dbReference type="OrthoDB" id="5967843at2759"/>
<dbReference type="Pfam" id="PF24883">
    <property type="entry name" value="NPHP3_N"/>
    <property type="match status" value="1"/>
</dbReference>
<dbReference type="InterPro" id="IPR007111">
    <property type="entry name" value="NACHT_NTPase"/>
</dbReference>
<keyword evidence="1" id="KW-0677">Repeat</keyword>
<sequence length="474" mass="51833">MAHVPPTNSAANSAAISLEHDEFRASSLAPKASGSLDATQGLASTLSGGSSSSTNIYYGTVHQVKSATNVTMGSNHGTINQDSGAGELEEQSYLAALDFLSKHMAAGAIHDSKERCDAPKCMPDTRVAVQDEILSWITDGHKDAEPKRILWVTGPAGTGKTAILGTIAERCKAKGMLGATFFFSSFSGSLARRSKTHLVSTLAYQLLQHQGLAQVGQFRTRMSQAIRRDPAILQKRLQTQLEELILHGAPTGTDPTRMGQMAIIIDGLDECNYVEGESGMLITGRTKEDEQREILSAILHAATDPSFPFVIVIASRPELAIREFFNTSLARSATRELFLDDKYDPNADIRLFYDSKFSSIRRQFNLPPDWPSIDDVLQLVFNASGQFIYAATVIRFVEGPPPGTQGVAPAVPDLRTPHQRLVRIIERRTRAHTSNVRPLEALDILYDTVVRTCSEPLLSMKWLGAIRHHALPWG</sequence>
<dbReference type="SUPFAM" id="SSF52540">
    <property type="entry name" value="P-loop containing nucleoside triphosphate hydrolases"/>
    <property type="match status" value="1"/>
</dbReference>
<evidence type="ECO:0000256" key="1">
    <source>
        <dbReference type="ARBA" id="ARBA00022737"/>
    </source>
</evidence>
<accession>A0A8H5CHD5</accession>
<keyword evidence="4" id="KW-1185">Reference proteome</keyword>
<dbReference type="InterPro" id="IPR027417">
    <property type="entry name" value="P-loop_NTPase"/>
</dbReference>
<dbReference type="AlphaFoldDB" id="A0A8H5CHD5"/>
<dbReference type="InterPro" id="IPR056884">
    <property type="entry name" value="NPHP3-like_N"/>
</dbReference>